<proteinExistence type="predicted"/>
<evidence type="ECO:0000256" key="19">
    <source>
        <dbReference type="ARBA" id="ARBA00023268"/>
    </source>
</evidence>
<keyword evidence="12" id="KW-0547">Nucleotide-binding</keyword>
<evidence type="ECO:0000256" key="28">
    <source>
        <dbReference type="ARBA" id="ARBA00048548"/>
    </source>
</evidence>
<dbReference type="InterPro" id="IPR048397">
    <property type="entry name" value="Methyltrans_Mon_CD"/>
</dbReference>
<dbReference type="EC" id="2.7.7.88" evidence="4"/>
<keyword evidence="8" id="KW-0507">mRNA processing</keyword>
<comment type="catalytic activity">
    <reaction evidence="26">
        <text>a 5'-end (5'-triphosphoguanosine)-adenylyl-adenylyl-cytidylyl-adenosine in mRNA + S-adenosyl-L-methionine = a 5'-end (5'-triphosphoguanosine)-(2'-O-methyladenylyl)-adenylyl-cytidylyl-adenosine in mRNA + S-adenosyl-L-homocysteine + H(+)</text>
        <dbReference type="Rhea" id="RHEA:65380"/>
        <dbReference type="Rhea" id="RHEA-COMP:16797"/>
        <dbReference type="Rhea" id="RHEA-COMP:16801"/>
        <dbReference type="ChEBI" id="CHEBI:15378"/>
        <dbReference type="ChEBI" id="CHEBI:57856"/>
        <dbReference type="ChEBI" id="CHEBI:59789"/>
        <dbReference type="ChEBI" id="CHEBI:156482"/>
        <dbReference type="ChEBI" id="CHEBI:156484"/>
    </reaction>
</comment>
<keyword evidence="10" id="KW-0949">S-adenosyl-L-methionine</keyword>
<keyword evidence="18" id="KW-1035">Host cytoplasm</keyword>
<keyword evidence="6 32" id="KW-0696">RNA-directed RNA polymerase</keyword>
<accession>A0A7D7FLW7</accession>
<evidence type="ECO:0000256" key="4">
    <source>
        <dbReference type="ARBA" id="ARBA00012582"/>
    </source>
</evidence>
<organism evidence="32">
    <name type="scientific">Hymenopteran rhabdo-related virus OKIAV8</name>
    <dbReference type="NCBI Taxonomy" id="2746296"/>
    <lineage>
        <taxon>Viruses</taxon>
        <taxon>Riboviria</taxon>
        <taxon>Orthornavirae</taxon>
        <taxon>Negarnaviricota</taxon>
        <taxon>Haploviricotina</taxon>
        <taxon>Monjiviricetes</taxon>
        <taxon>Mononegavirales</taxon>
        <taxon>Rhabdoviridae</taxon>
    </lineage>
</organism>
<evidence type="ECO:0000256" key="21">
    <source>
        <dbReference type="ARBA" id="ARBA00024499"/>
    </source>
</evidence>
<protein>
    <recommendedName>
        <fullName evidence="5">RNA-directed RNA polymerase L</fullName>
        <ecNumber evidence="22">2.1.1.375</ecNumber>
        <ecNumber evidence="3">2.7.7.48</ecNumber>
        <ecNumber evidence="4">2.7.7.88</ecNumber>
    </recommendedName>
    <alternativeName>
        <fullName evidence="23">Large structural protein</fullName>
    </alternativeName>
    <alternativeName>
        <fullName evidence="25">Replicase</fullName>
    </alternativeName>
    <alternativeName>
        <fullName evidence="24">Transcriptase</fullName>
    </alternativeName>
</protein>
<dbReference type="InterPro" id="IPR029063">
    <property type="entry name" value="SAM-dependent_MTases_sf"/>
</dbReference>
<feature type="domain" description="Mononegavirus-type SAM-dependent 2'-O-MTase" evidence="31">
    <location>
        <begin position="1761"/>
        <end position="1958"/>
    </location>
</feature>
<dbReference type="GO" id="GO:0005524">
    <property type="term" value="F:ATP binding"/>
    <property type="evidence" value="ECO:0007669"/>
    <property type="project" value="UniProtKB-KW"/>
</dbReference>
<evidence type="ECO:0000256" key="22">
    <source>
        <dbReference type="ARBA" id="ARBA00026099"/>
    </source>
</evidence>
<evidence type="ECO:0000256" key="3">
    <source>
        <dbReference type="ARBA" id="ARBA00012494"/>
    </source>
</evidence>
<dbReference type="InterPro" id="IPR026890">
    <property type="entry name" value="Mononeg_mRNAcap"/>
</dbReference>
<comment type="catalytic activity">
    <reaction evidence="27">
        <text>a 5'-end (5'-triphosphoguanosine)-adenylyl-adenylyl-cytidylyl-adenosine in mRNA + 2 S-adenosyl-L-methionine = a 5'-end (N(7)-methyl 5'-triphosphoguanosine)-(2'-O-methyladenylyl)-adenylyl-cytidylyl-adenosine in mRNA + 2 S-adenosyl-L-homocysteine + H(+)</text>
        <dbReference type="Rhea" id="RHEA:65376"/>
        <dbReference type="Rhea" id="RHEA-COMP:16797"/>
        <dbReference type="Rhea" id="RHEA-COMP:16798"/>
        <dbReference type="ChEBI" id="CHEBI:15378"/>
        <dbReference type="ChEBI" id="CHEBI:57856"/>
        <dbReference type="ChEBI" id="CHEBI:59789"/>
        <dbReference type="ChEBI" id="CHEBI:156483"/>
        <dbReference type="ChEBI" id="CHEBI:156484"/>
        <dbReference type="EC" id="2.1.1.375"/>
    </reaction>
</comment>
<comment type="catalytic activity">
    <reaction evidence="21">
        <text>a 5'-end (5'-triphosphoguanosine)-(2'-O-methyladenylyl)-adenylyl-cytidylyl-adenosine in mRNA + S-adenosyl-L-methionine = a 5'-end (N(7)-methyl 5'-triphosphoguanosine)-(2'-O-methyladenylyl)-adenylyl-cytidylyl-adenosine in mRNA + S-adenosyl-L-homocysteine</text>
        <dbReference type="Rhea" id="RHEA:65440"/>
        <dbReference type="Rhea" id="RHEA-COMP:16798"/>
        <dbReference type="Rhea" id="RHEA-COMP:16801"/>
        <dbReference type="ChEBI" id="CHEBI:57856"/>
        <dbReference type="ChEBI" id="CHEBI:59789"/>
        <dbReference type="ChEBI" id="CHEBI:156482"/>
        <dbReference type="ChEBI" id="CHEBI:156483"/>
    </reaction>
</comment>
<dbReference type="EMBL" id="MT153471">
    <property type="protein sequence ID" value="QMP82265.1"/>
    <property type="molecule type" value="Viral_cRNA"/>
</dbReference>
<evidence type="ECO:0000256" key="16">
    <source>
        <dbReference type="ARBA" id="ARBA00022953"/>
    </source>
</evidence>
<reference evidence="32" key="2">
    <citation type="submission" date="2020-03" db="EMBL/GenBank/DDBJ databases">
        <authorList>
            <person name="Kafer S."/>
            <person name="Paraskevopoulou S."/>
            <person name="Zirkel F."/>
            <person name="Wieseke N."/>
            <person name="Donath A."/>
            <person name="Petersen M."/>
            <person name="Jones T.C."/>
            <person name="Liu S."/>
            <person name="Zhou X."/>
            <person name="Middendorf M."/>
            <person name="Junglen S."/>
            <person name="Misof B."/>
            <person name="Drosten C."/>
        </authorList>
    </citation>
    <scope>NUCLEOTIDE SEQUENCE</scope>
    <source>
        <strain evidence="32">OKIAV8</strain>
    </source>
</reference>
<evidence type="ECO:0000256" key="2">
    <source>
        <dbReference type="ARBA" id="ARBA00004328"/>
    </source>
</evidence>
<comment type="catalytic activity">
    <reaction evidence="28">
        <text>GTP + H2O = GDP + phosphate + H(+)</text>
        <dbReference type="Rhea" id="RHEA:19669"/>
        <dbReference type="ChEBI" id="CHEBI:15377"/>
        <dbReference type="ChEBI" id="CHEBI:15378"/>
        <dbReference type="ChEBI" id="CHEBI:37565"/>
        <dbReference type="ChEBI" id="CHEBI:43474"/>
        <dbReference type="ChEBI" id="CHEBI:58189"/>
    </reaction>
</comment>
<dbReference type="PROSITE" id="PS51590">
    <property type="entry name" value="SAM_MT_MNV_L"/>
    <property type="match status" value="1"/>
</dbReference>
<evidence type="ECO:0000256" key="13">
    <source>
        <dbReference type="ARBA" id="ARBA00022801"/>
    </source>
</evidence>
<feature type="domain" description="RdRp catalytic" evidence="30">
    <location>
        <begin position="714"/>
        <end position="900"/>
    </location>
</feature>
<dbReference type="EC" id="2.1.1.375" evidence="22"/>
<comment type="catalytic activity">
    <reaction evidence="20">
        <text>a 5'-end triphospho-adenylyl-adenylyl-cytidylyl-adenosine in mRNA + GDP + H(+) = a 5'-end (5'-triphosphoguanosine)-adenylyl-adenylyl-cytidylyl-adenosine in mRNA + diphosphate</text>
        <dbReference type="Rhea" id="RHEA:65436"/>
        <dbReference type="Rhea" id="RHEA-COMP:16797"/>
        <dbReference type="Rhea" id="RHEA-COMP:16799"/>
        <dbReference type="ChEBI" id="CHEBI:15378"/>
        <dbReference type="ChEBI" id="CHEBI:33019"/>
        <dbReference type="ChEBI" id="CHEBI:58189"/>
        <dbReference type="ChEBI" id="CHEBI:156484"/>
        <dbReference type="ChEBI" id="CHEBI:156503"/>
        <dbReference type="EC" id="2.7.7.88"/>
    </reaction>
</comment>
<dbReference type="GO" id="GO:0044423">
    <property type="term" value="C:virion component"/>
    <property type="evidence" value="ECO:0007669"/>
    <property type="project" value="UniProtKB-KW"/>
</dbReference>
<dbReference type="GO" id="GO:0003968">
    <property type="term" value="F:RNA-directed RNA polymerase activity"/>
    <property type="evidence" value="ECO:0007669"/>
    <property type="project" value="UniProtKB-KW"/>
</dbReference>
<evidence type="ECO:0000256" key="25">
    <source>
        <dbReference type="ARBA" id="ARBA00031012"/>
    </source>
</evidence>
<dbReference type="Pfam" id="PF14318">
    <property type="entry name" value="Mononeg_mRNAcap"/>
    <property type="match status" value="1"/>
</dbReference>
<keyword evidence="19" id="KW-0511">Multifunctional enzyme</keyword>
<dbReference type="InterPro" id="IPR025786">
    <property type="entry name" value="Mononega_L_MeTrfase"/>
</dbReference>
<dbReference type="Gene3D" id="3.40.50.150">
    <property type="entry name" value="Vaccinia Virus protein VP39"/>
    <property type="match status" value="1"/>
</dbReference>
<evidence type="ECO:0000256" key="26">
    <source>
        <dbReference type="ARBA" id="ARBA00047332"/>
    </source>
</evidence>
<keyword evidence="29" id="KW-0472">Membrane</keyword>
<evidence type="ECO:0000259" key="30">
    <source>
        <dbReference type="PROSITE" id="PS50526"/>
    </source>
</evidence>
<evidence type="ECO:0000256" key="29">
    <source>
        <dbReference type="SAM" id="Phobius"/>
    </source>
</evidence>
<dbReference type="GO" id="GO:0004482">
    <property type="term" value="F:mRNA 5'-cap (guanine-N7-)-methyltransferase activity"/>
    <property type="evidence" value="ECO:0007669"/>
    <property type="project" value="InterPro"/>
</dbReference>
<keyword evidence="17" id="KW-0506">mRNA capping</keyword>
<evidence type="ECO:0000256" key="18">
    <source>
        <dbReference type="ARBA" id="ARBA00023200"/>
    </source>
</evidence>
<keyword evidence="14" id="KW-0067">ATP-binding</keyword>
<evidence type="ECO:0000256" key="17">
    <source>
        <dbReference type="ARBA" id="ARBA00023042"/>
    </source>
</evidence>
<name>A0A7D7FLW7_9RHAB</name>
<evidence type="ECO:0000256" key="6">
    <source>
        <dbReference type="ARBA" id="ARBA00022484"/>
    </source>
</evidence>
<keyword evidence="13" id="KW-0378">Hydrolase</keyword>
<comment type="subcellular location">
    <subcellularLocation>
        <location evidence="1">Host cytoplasm</location>
    </subcellularLocation>
    <subcellularLocation>
        <location evidence="2">Virion</location>
    </subcellularLocation>
</comment>
<evidence type="ECO:0000256" key="14">
    <source>
        <dbReference type="ARBA" id="ARBA00022840"/>
    </source>
</evidence>
<dbReference type="InterPro" id="IPR014023">
    <property type="entry name" value="Mononeg_RNA_pol_cat"/>
</dbReference>
<evidence type="ECO:0000256" key="23">
    <source>
        <dbReference type="ARBA" id="ARBA00030285"/>
    </source>
</evidence>
<evidence type="ECO:0000256" key="7">
    <source>
        <dbReference type="ARBA" id="ARBA00022603"/>
    </source>
</evidence>
<dbReference type="PROSITE" id="PS50526">
    <property type="entry name" value="RDRP_SSRNA_NEG_NONSEG"/>
    <property type="match status" value="1"/>
</dbReference>
<keyword evidence="15" id="KW-0946">Virion</keyword>
<evidence type="ECO:0000256" key="1">
    <source>
        <dbReference type="ARBA" id="ARBA00004192"/>
    </source>
</evidence>
<dbReference type="GO" id="GO:0030430">
    <property type="term" value="C:host cell cytoplasm"/>
    <property type="evidence" value="ECO:0007669"/>
    <property type="project" value="UniProtKB-SubCell"/>
</dbReference>
<dbReference type="Pfam" id="PF21081">
    <property type="entry name" value="Methyltrans_Mon_3rd"/>
    <property type="match status" value="1"/>
</dbReference>
<evidence type="ECO:0000256" key="5">
    <source>
        <dbReference type="ARBA" id="ARBA00018602"/>
    </source>
</evidence>
<feature type="transmembrane region" description="Helical" evidence="29">
    <location>
        <begin position="59"/>
        <end position="88"/>
    </location>
</feature>
<keyword evidence="16" id="KW-0693">Viral RNA replication</keyword>
<dbReference type="InterPro" id="IPR048398">
    <property type="entry name" value="Methyltrans_Mon_C"/>
</dbReference>
<reference evidence="32" key="1">
    <citation type="journal article" date="2019" name="PLoS Pathog.">
        <title>Re-assessing the diversity of negative strand RNA viruses in insects.</title>
        <authorList>
            <person name="Kafer S."/>
            <person name="Paraskevopoulou S."/>
            <person name="Zirkel F."/>
            <person name="Wieseke N."/>
            <person name="Donath A."/>
            <person name="Petersen M."/>
            <person name="Jones T.C."/>
            <person name="Liu S."/>
            <person name="Zhou X."/>
            <person name="Middendorf M."/>
            <person name="Junglen S."/>
            <person name="Misof B."/>
            <person name="Drosten C."/>
        </authorList>
    </citation>
    <scope>NUCLEOTIDE SEQUENCE</scope>
    <source>
        <strain evidence="32">OKIAV8</strain>
    </source>
</reference>
<keyword evidence="29" id="KW-0812">Transmembrane</keyword>
<evidence type="ECO:0000256" key="12">
    <source>
        <dbReference type="ARBA" id="ARBA00022741"/>
    </source>
</evidence>
<evidence type="ECO:0000313" key="32">
    <source>
        <dbReference type="EMBL" id="QMP82265.1"/>
    </source>
</evidence>
<keyword evidence="9" id="KW-0808">Transferase</keyword>
<dbReference type="EC" id="2.7.7.48" evidence="3"/>
<dbReference type="InterPro" id="IPR039530">
    <property type="entry name" value="L_methyltransferase_rhabdo"/>
</dbReference>
<evidence type="ECO:0000256" key="24">
    <source>
        <dbReference type="ARBA" id="ARBA00030436"/>
    </source>
</evidence>
<evidence type="ECO:0000256" key="8">
    <source>
        <dbReference type="ARBA" id="ARBA00022664"/>
    </source>
</evidence>
<evidence type="ECO:0000256" key="11">
    <source>
        <dbReference type="ARBA" id="ARBA00022695"/>
    </source>
</evidence>
<evidence type="ECO:0000256" key="15">
    <source>
        <dbReference type="ARBA" id="ARBA00022844"/>
    </source>
</evidence>
<dbReference type="Pfam" id="PF00946">
    <property type="entry name" value="Mononeg_RNA_pol"/>
    <property type="match status" value="1"/>
</dbReference>
<evidence type="ECO:0000256" key="10">
    <source>
        <dbReference type="ARBA" id="ARBA00022691"/>
    </source>
</evidence>
<dbReference type="InterPro" id="IPR039736">
    <property type="entry name" value="L_poly_C"/>
</dbReference>
<evidence type="ECO:0000256" key="9">
    <source>
        <dbReference type="ARBA" id="ARBA00022679"/>
    </source>
</evidence>
<dbReference type="NCBIfam" id="TIGR04198">
    <property type="entry name" value="paramyx_RNAcap"/>
    <property type="match status" value="1"/>
</dbReference>
<keyword evidence="7" id="KW-0489">Methyltransferase</keyword>
<evidence type="ECO:0000256" key="20">
    <source>
        <dbReference type="ARBA" id="ARBA00024494"/>
    </source>
</evidence>
<keyword evidence="11" id="KW-0548">Nucleotidyltransferase</keyword>
<dbReference type="Pfam" id="PF14314">
    <property type="entry name" value="Methyltrans_Mon_2nd"/>
    <property type="match status" value="1"/>
</dbReference>
<keyword evidence="29" id="KW-1133">Transmembrane helix</keyword>
<dbReference type="GO" id="GO:0016787">
    <property type="term" value="F:hydrolase activity"/>
    <property type="evidence" value="ECO:0007669"/>
    <property type="project" value="UniProtKB-KW"/>
</dbReference>
<dbReference type="Pfam" id="PF21080">
    <property type="entry name" value="Methyltrans_Mon_1st"/>
    <property type="match status" value="1"/>
</dbReference>
<evidence type="ECO:0000259" key="31">
    <source>
        <dbReference type="PROSITE" id="PS51590"/>
    </source>
</evidence>
<evidence type="ECO:0000256" key="27">
    <source>
        <dbReference type="ARBA" id="ARBA00047370"/>
    </source>
</evidence>
<sequence length="2234" mass="255561">MSIIILSYFFVLFLAVIQITNDRLEYLHQSRRLASIKPGAITHRTFAALQSGRDFSPPWYLVIIEVGFWLYSLLTIATAGFILCKFIVGRLEAAQQILIRILLYLHSLQYRPDYTLIMDEIDLFDSFPEALGESIGQYDSIDDDGQFDVKPSMRFLNSVDYSLNSPLSLDEIQNFYFYTKGKPYLQRWNEQLWKRRREYLRSDIIQHNPDQFHRWFGNLNLVARVSTETIDSILAEVYQESCATYHVVKSFFKGWLGKEIANPKSLDIPYEIRRWGAFFVDLHFSTLLLNASSIEEWHQLKRLLDLSEITTLEAGVTYNSPVFGPIRICLGYLLLEEHGHLLDRNMLLMMKDTYSARFHSLLSMIHRVDTKFSFDDWEKLQQLYRLGDMALQSAGSDAYKGLKLLEPICNLRLCQLAARFRPLIPQYTSFTSHVTKSVIEVSEKTPSVAGIRDLVLREQNVDVVLTYFGSFRHWGHPFVKALIGLRKLHERVTRHIDVDKKYAECLASDLAHKVLADQFHEKTRWMVDKDQVPENHIFKDHIMNNTWPTAKQVKDFGDHWHELPLKKCFEIPDMLDPSTIYSDKSHSMNRDEVLSYVLEGKKGAIPTRKVLSTMINTAATDWKAFLQRVNDLGLTLNELIIGLKEKERELKEEGRFFSLMSWSLREYFVITEYLIKIHFLPLFRGLTMADDLTTLTKKLMENSSGHGLSDYSRVSYSNHLDYEKWNNFQRPESNLPVFTVMGKFLGYPNLIARTHEFFEKSIVYYNQRPDLMVVVDGKLVNKSEEVVCWDGQKGGFEGLRQKGWCVLNALAIERESKDLNTRVTLLAQGDNQIICTNYLLQNSRDEAEVSANLEKIKINNSQIMNAIEVGIKKLGLTINQDETMQSADFLNYGKIPIFRGNLRPLESKRWSRCSCVTNDQLPTLGNVLSTVSSNALTVAHHSASPINTIIHYNFVGNFTRHMLDLHNPALRKRVIIDDKVNGHLAKFSYLVGSLYLDPSLGGVSGTSLTRFLIRGFPDPVTESLVFWRIIAEHGGELLRGLSSYYGDPKLARFSIEAFQKLLENPLSLNLSGSVSPTSKIKDAIRSSLYDKISEIPNLLVKHAIEYSKVNNISMSTFLYDIDPMFPRFLSEFKSATYLGITESLIGLFENSKTIRTVFRRSLGRQIDTLIIDSEWQSLKHLQNIGWVKRRPNIWNCSSTRADELRHQSWGKRVVGATIPHPLELLRWNVVGYEDCSLCFSGSKESSHLVTLLPVGLSDYEFVRGPYMAYLGSNTSESTSLIHPWERETKIPIIKRAARLRNSIHWFVEDKSNLAESIFSVLEGLTGEDWSRGIEGFRRTGSGLHRYSSSRQNAGGFSAQSPIKLTRMVTTTDTLGEINEINYDFMYQSLIIYSQITSGEVQDHDPNPSVLHFHLNCLQCVRPIEEVNLYSPEVYVHPPVYDKLMTWKPEDSPWDMIREQPELLTGNWLILSDVEKCYHIGRAQGYIYGDSVMSRSNLAEMTSMFPLSIAQRLIPEPFMEGLLDGLLRASSLHSLSRRSVMELKRPRASLLGLTIYLIESVSTHSGLINIWRASSFISEFSRYPHRIPCSYPLSNSDLGSMGRYYLKFMFKKWCLHNARYQSKYPDIWIFADINDLRIIGSLALSTDVVSILYYKALGKNAISELRQLKGLLLDVRDELLDVIPPAIKASISKCVKIDREIRHAVKEMGIAPAGLLHQSLDWTREACGYVRVYRVNYVSRASKSKERISVPKYKNPVISGLRAFQCATGSHYKIRSIILGLGLTYSDAICGGDGSGGIGSWVLRNNPSTRLIFNSLLDLKGVNLKGSSPSGPSAIEMIPEIASRCLNLRTAWRNPSDLSVPSTWKYFKRMVKEQVLDLDLITLDMEITSEEVVLSITKNVHEFIGDILNVRGTLIVKTYIEFMYNTKNSWLDLVGTLFEEVRICWTEYTSSQSSEVYIVFNTLSDQNIRLNPDYDQLLIDICDFPPFRSQKLEFERALGVLNIDGFLGVPTRYQLDPFVDLSTLLIILGVDTGISALLAESLTTETLGGSDQSTLVSIYIVSINSILRLTHWFNELPNPPTDNQVRHVSALTMGLLYWFSLRHGSRDLYCWLGQCIANVFPFSWKIAKYQTMYYRMFSMSGAYDSKKNFHYDDQMALVGQIIRVLVRLFPKKGVNDSRKINRFIGKFDNGLTIKDFNISFDVFPSLQKLPQISNMKVSTFNDFHPSTIEDSTYTN</sequence>